<evidence type="ECO:0000256" key="1">
    <source>
        <dbReference type="SAM" id="SignalP"/>
    </source>
</evidence>
<dbReference type="Proteomes" id="UP000515151">
    <property type="component" value="Chromosome 2"/>
</dbReference>
<dbReference type="GeneID" id="116193919"/>
<feature type="chain" id="PRO_5028043070" evidence="1">
    <location>
        <begin position="22"/>
        <end position="202"/>
    </location>
</feature>
<evidence type="ECO:0000313" key="3">
    <source>
        <dbReference type="RefSeq" id="XP_031378521.1"/>
    </source>
</evidence>
<reference evidence="2" key="1">
    <citation type="journal article" date="2020" name="Plant Biotechnol. J.">
        <title>The pomegranate (Punica granatum L.) draft genome dissects genetic divergence between soft- and hard-seeded cultivars.</title>
        <authorList>
            <person name="Luo X."/>
            <person name="Li H."/>
            <person name="Wu Z."/>
            <person name="Yao W."/>
            <person name="Zhao P."/>
            <person name="Cao D."/>
            <person name="Yu H."/>
            <person name="Li K."/>
            <person name="Poudel K."/>
            <person name="Zhao D."/>
            <person name="Zhang F."/>
            <person name="Xia X."/>
            <person name="Chen L."/>
            <person name="Wang Q."/>
            <person name="Jing D."/>
            <person name="Cao S."/>
        </authorList>
    </citation>
    <scope>NUCLEOTIDE SEQUENCE [LARGE SCALE GENOMIC DNA]</scope>
    <source>
        <strain evidence="2">cv. Tunisia</strain>
    </source>
</reference>
<sequence>MSSMKLFLVLILATALNPTMATQSAALFGTTASLSNNKNNATAYAPPANSIPLIIYELIENSTSPGKSQFEKEIDTLYHGQKPQYGKDYSAVIAIIESFNQAHVGQYPHAVASTVGNKIRINSDCIQDFRGDACHEFTGIMNHESTHVWQWNGNGMAPAGLITGIVDYERLKAGCPSTKWVKRGCGSRWDQGYEITAYFLEF</sequence>
<keyword evidence="2" id="KW-1185">Reference proteome</keyword>
<name>A0A6P8CAC5_PUNGR</name>
<dbReference type="OrthoDB" id="891726at2759"/>
<reference evidence="3" key="2">
    <citation type="submission" date="2025-08" db="UniProtKB">
        <authorList>
            <consortium name="RefSeq"/>
        </authorList>
    </citation>
    <scope>IDENTIFICATION</scope>
    <source>
        <tissue evidence="3">Leaf</tissue>
    </source>
</reference>
<feature type="signal peptide" evidence="1">
    <location>
        <begin position="1"/>
        <end position="21"/>
    </location>
</feature>
<protein>
    <submittedName>
        <fullName evidence="3">Uncharacterized protein LOC116193919</fullName>
    </submittedName>
</protein>
<dbReference type="Pfam" id="PF04450">
    <property type="entry name" value="BSP"/>
    <property type="match status" value="1"/>
</dbReference>
<dbReference type="AlphaFoldDB" id="A0A6P8CAC5"/>
<organism evidence="2 3">
    <name type="scientific">Punica granatum</name>
    <name type="common">Pomegranate</name>
    <dbReference type="NCBI Taxonomy" id="22663"/>
    <lineage>
        <taxon>Eukaryota</taxon>
        <taxon>Viridiplantae</taxon>
        <taxon>Streptophyta</taxon>
        <taxon>Embryophyta</taxon>
        <taxon>Tracheophyta</taxon>
        <taxon>Spermatophyta</taxon>
        <taxon>Magnoliopsida</taxon>
        <taxon>eudicotyledons</taxon>
        <taxon>Gunneridae</taxon>
        <taxon>Pentapetalae</taxon>
        <taxon>rosids</taxon>
        <taxon>malvids</taxon>
        <taxon>Myrtales</taxon>
        <taxon>Lythraceae</taxon>
        <taxon>Punica</taxon>
    </lineage>
</organism>
<dbReference type="PANTHER" id="PTHR33321">
    <property type="match status" value="1"/>
</dbReference>
<evidence type="ECO:0000313" key="2">
    <source>
        <dbReference type="Proteomes" id="UP000515151"/>
    </source>
</evidence>
<dbReference type="InterPro" id="IPR007541">
    <property type="entry name" value="Uncharacterised_BSP"/>
</dbReference>
<keyword evidence="1" id="KW-0732">Signal</keyword>
<dbReference type="RefSeq" id="XP_031378521.1">
    <property type="nucleotide sequence ID" value="XM_031522661.1"/>
</dbReference>
<gene>
    <name evidence="3" type="primary">LOC116193919</name>
</gene>
<proteinExistence type="predicted"/>
<dbReference type="PANTHER" id="PTHR33321:SF12">
    <property type="entry name" value="PLANT BASIC SECRETORY PROTEIN (BSP) FAMILY PROTEIN"/>
    <property type="match status" value="1"/>
</dbReference>
<accession>A0A6P8CAC5</accession>